<name>A0A834EZ61_ORYME</name>
<organism evidence="2 3">
    <name type="scientific">Oryzias melastigma</name>
    <name type="common">Marine medaka</name>
    <dbReference type="NCBI Taxonomy" id="30732"/>
    <lineage>
        <taxon>Eukaryota</taxon>
        <taxon>Metazoa</taxon>
        <taxon>Chordata</taxon>
        <taxon>Craniata</taxon>
        <taxon>Vertebrata</taxon>
        <taxon>Euteleostomi</taxon>
        <taxon>Actinopterygii</taxon>
        <taxon>Neopterygii</taxon>
        <taxon>Teleostei</taxon>
        <taxon>Neoteleostei</taxon>
        <taxon>Acanthomorphata</taxon>
        <taxon>Ovalentaria</taxon>
        <taxon>Atherinomorphae</taxon>
        <taxon>Beloniformes</taxon>
        <taxon>Adrianichthyidae</taxon>
        <taxon>Oryziinae</taxon>
        <taxon>Oryzias</taxon>
    </lineage>
</organism>
<dbReference type="NCBIfam" id="TIGR01571">
    <property type="entry name" value="A_thal_Cys_rich"/>
    <property type="match status" value="1"/>
</dbReference>
<protein>
    <submittedName>
        <fullName evidence="2">Cornifelin-like protein B</fullName>
    </submittedName>
</protein>
<evidence type="ECO:0000313" key="2">
    <source>
        <dbReference type="EMBL" id="KAF6715186.1"/>
    </source>
</evidence>
<comment type="caution">
    <text evidence="2">The sequence shown here is derived from an EMBL/GenBank/DDBJ whole genome shotgun (WGS) entry which is preliminary data.</text>
</comment>
<proteinExistence type="inferred from homology"/>
<dbReference type="PANTHER" id="PTHR15907">
    <property type="entry name" value="DUF614 FAMILY PROTEIN-RELATED"/>
    <property type="match status" value="1"/>
</dbReference>
<gene>
    <name evidence="2" type="ORF">FQA47_005674</name>
</gene>
<dbReference type="Proteomes" id="UP000646548">
    <property type="component" value="Unassembled WGS sequence"/>
</dbReference>
<reference evidence="2" key="1">
    <citation type="journal article" name="BMC Genomics">
        <title>Long-read sequencing and de novo genome assembly of marine medaka (Oryzias melastigma).</title>
        <authorList>
            <person name="Liang P."/>
            <person name="Saqib H.S.A."/>
            <person name="Ni X."/>
            <person name="Shen Y."/>
        </authorList>
    </citation>
    <scope>NUCLEOTIDE SEQUENCE</scope>
    <source>
        <strain evidence="2">Bigg-433</strain>
    </source>
</reference>
<comment type="similarity">
    <text evidence="1">Belongs to the cornifelin family.</text>
</comment>
<dbReference type="AlphaFoldDB" id="A0A834EZ61"/>
<dbReference type="Pfam" id="PF04749">
    <property type="entry name" value="PLAC8"/>
    <property type="match status" value="1"/>
</dbReference>
<evidence type="ECO:0000256" key="1">
    <source>
        <dbReference type="ARBA" id="ARBA00009024"/>
    </source>
</evidence>
<dbReference type="InterPro" id="IPR006461">
    <property type="entry name" value="PLAC_motif_containing"/>
</dbReference>
<sequence length="225" mass="24964">MKEDKPVRPAPSLGGEAGTYLCCGSRRGFSVLPAAVTGDQTLRCRTRTTAGHPLNRLGLRDFPTFTSFIPDDIMSKLVISQPQPVMESRESQEWSSGVCDCFQDVPQCCFAFWCFPCFACINSRKFGEALCLPLLEMFFGGSIPPITLATRVSMRHRYGIKVSPSLIGRLTQRVMSDVSVLCGLQGTICVDCVYSTFCTPCVWCQMAREMKRREISVVMINAKTT</sequence>
<evidence type="ECO:0000313" key="3">
    <source>
        <dbReference type="Proteomes" id="UP000646548"/>
    </source>
</evidence>
<dbReference type="EMBL" id="WKFB01001148">
    <property type="protein sequence ID" value="KAF6715186.1"/>
    <property type="molecule type" value="Genomic_DNA"/>
</dbReference>
<accession>A0A834EZ61</accession>